<dbReference type="Pfam" id="PF09414">
    <property type="entry name" value="RNA_ligase"/>
    <property type="match status" value="1"/>
</dbReference>
<name>A0A0F8W320_9ZZZZ</name>
<accession>A0A0F8W320</accession>
<dbReference type="EMBL" id="LAZR01067741">
    <property type="protein sequence ID" value="KKK50983.1"/>
    <property type="molecule type" value="Genomic_DNA"/>
</dbReference>
<evidence type="ECO:0000259" key="1">
    <source>
        <dbReference type="Pfam" id="PF09414"/>
    </source>
</evidence>
<reference evidence="2" key="1">
    <citation type="journal article" date="2015" name="Nature">
        <title>Complex archaea that bridge the gap between prokaryotes and eukaryotes.</title>
        <authorList>
            <person name="Spang A."/>
            <person name="Saw J.H."/>
            <person name="Jorgensen S.L."/>
            <person name="Zaremba-Niedzwiedzka K."/>
            <person name="Martijn J."/>
            <person name="Lind A.E."/>
            <person name="van Eijk R."/>
            <person name="Schleper C."/>
            <person name="Guy L."/>
            <person name="Ettema T.J."/>
        </authorList>
    </citation>
    <scope>NUCLEOTIDE SEQUENCE</scope>
</reference>
<dbReference type="Gene3D" id="3.30.470.30">
    <property type="entry name" value="DNA ligase/mRNA capping enzyme"/>
    <property type="match status" value="1"/>
</dbReference>
<dbReference type="AlphaFoldDB" id="A0A0F8W320"/>
<organism evidence="2">
    <name type="scientific">marine sediment metagenome</name>
    <dbReference type="NCBI Taxonomy" id="412755"/>
    <lineage>
        <taxon>unclassified sequences</taxon>
        <taxon>metagenomes</taxon>
        <taxon>ecological metagenomes</taxon>
    </lineage>
</organism>
<proteinExistence type="predicted"/>
<dbReference type="SUPFAM" id="SSF56091">
    <property type="entry name" value="DNA ligase/mRNA capping enzyme, catalytic domain"/>
    <property type="match status" value="1"/>
</dbReference>
<feature type="domain" description="RNA ligase" evidence="1">
    <location>
        <begin position="37"/>
        <end position="264"/>
    </location>
</feature>
<gene>
    <name evidence="2" type="ORF">LCGC14_3119570</name>
</gene>
<sequence>MAAPPYPRIENLYVRAADGKSLDVGVLRRDTTQLITRWLATEKIDGTNIRVSLEPEYGEEFLIAGEPSIMTPRVWGVRFYGRTNRAQMPDFIQEYLEATFTLENMSLLWRGQKQCPDCKGWGLIAVAAVGPVGGNIFDVRCACVEPYPITLYGEAYGARIQRGGGDYRRDGDISFRLFDVLVAEKHWLNWENIVSIAQRVGVKTVPLLDYGQATTDTIVAMVRAGFKSEVAFAEGTPRLAEGIVARTDPYLFDNNGRRVVFKVKTKDF</sequence>
<dbReference type="InterPro" id="IPR021122">
    <property type="entry name" value="RNA_ligase_dom_REL/Rnl2"/>
</dbReference>
<evidence type="ECO:0000313" key="2">
    <source>
        <dbReference type="EMBL" id="KKK50983.1"/>
    </source>
</evidence>
<comment type="caution">
    <text evidence="2">The sequence shown here is derived from an EMBL/GenBank/DDBJ whole genome shotgun (WGS) entry which is preliminary data.</text>
</comment>
<protein>
    <recommendedName>
        <fullName evidence="1">RNA ligase domain-containing protein</fullName>
    </recommendedName>
</protein>